<evidence type="ECO:0000256" key="11">
    <source>
        <dbReference type="HAMAP-Rule" id="MF_00493"/>
    </source>
</evidence>
<dbReference type="InterPro" id="IPR013785">
    <property type="entry name" value="Aldolase_TIM"/>
</dbReference>
<comment type="caution">
    <text evidence="13">The sequence shown here is derived from an EMBL/GenBank/DDBJ whole genome shotgun (WGS) entry which is preliminary data.</text>
</comment>
<dbReference type="Gene3D" id="3.20.20.70">
    <property type="entry name" value="Aldolase class I"/>
    <property type="match status" value="1"/>
</dbReference>
<evidence type="ECO:0000256" key="7">
    <source>
        <dbReference type="ARBA" id="ARBA00022679"/>
    </source>
</evidence>
<dbReference type="CDD" id="cd00955">
    <property type="entry name" value="Transaldolase_like"/>
    <property type="match status" value="1"/>
</dbReference>
<dbReference type="NCBIfam" id="TIGR00876">
    <property type="entry name" value="tal_mycobact"/>
    <property type="match status" value="1"/>
</dbReference>
<dbReference type="EC" id="2.2.1.2" evidence="5 11"/>
<evidence type="ECO:0000256" key="5">
    <source>
        <dbReference type="ARBA" id="ARBA00013151"/>
    </source>
</evidence>
<comment type="catalytic activity">
    <reaction evidence="10 11">
        <text>D-sedoheptulose 7-phosphate + D-glyceraldehyde 3-phosphate = D-erythrose 4-phosphate + beta-D-fructose 6-phosphate</text>
        <dbReference type="Rhea" id="RHEA:17053"/>
        <dbReference type="ChEBI" id="CHEBI:16897"/>
        <dbReference type="ChEBI" id="CHEBI:57483"/>
        <dbReference type="ChEBI" id="CHEBI:57634"/>
        <dbReference type="ChEBI" id="CHEBI:59776"/>
        <dbReference type="EC" id="2.2.1.2"/>
    </reaction>
</comment>
<comment type="similarity">
    <text evidence="4 11">Belongs to the transaldolase family. Type 2 subfamily.</text>
</comment>
<feature type="compositionally biased region" description="Basic and acidic residues" evidence="12">
    <location>
        <begin position="1"/>
        <end position="13"/>
    </location>
</feature>
<reference evidence="13 14" key="1">
    <citation type="submission" date="2024-09" db="EMBL/GenBank/DDBJ databases">
        <authorList>
            <person name="Sun Q."/>
            <person name="Mori K."/>
        </authorList>
    </citation>
    <scope>NUCLEOTIDE SEQUENCE [LARGE SCALE GENOMIC DNA]</scope>
    <source>
        <strain evidence="13 14">JCM 12763</strain>
    </source>
</reference>
<evidence type="ECO:0000256" key="1">
    <source>
        <dbReference type="ARBA" id="ARBA00003518"/>
    </source>
</evidence>
<comment type="pathway">
    <text evidence="3 11">Carbohydrate degradation; pentose phosphate pathway; D-glyceraldehyde 3-phosphate and beta-D-fructose 6-phosphate from D-ribose 5-phosphate and D-xylulose 5-phosphate (non-oxidative stage): step 2/3.</text>
</comment>
<dbReference type="PIRSF" id="PIRSF036915">
    <property type="entry name" value="Trnald_Bac_Plnt"/>
    <property type="match status" value="1"/>
</dbReference>
<dbReference type="InterPro" id="IPR004732">
    <property type="entry name" value="Transaldolase_2"/>
</dbReference>
<evidence type="ECO:0000256" key="10">
    <source>
        <dbReference type="ARBA" id="ARBA00048810"/>
    </source>
</evidence>
<gene>
    <name evidence="11 13" type="primary">tal</name>
    <name evidence="13" type="ORF">ACFFN0_00500</name>
</gene>
<accession>A0ABV5UY93</accession>
<comment type="subcellular location">
    <subcellularLocation>
        <location evidence="2 11">Cytoplasm</location>
    </subcellularLocation>
</comment>
<dbReference type="PANTHER" id="PTHR10683:SF31">
    <property type="entry name" value="TRANSALDOLASE"/>
    <property type="match status" value="1"/>
</dbReference>
<evidence type="ECO:0000256" key="8">
    <source>
        <dbReference type="ARBA" id="ARBA00023126"/>
    </source>
</evidence>
<evidence type="ECO:0000313" key="13">
    <source>
        <dbReference type="EMBL" id="MFB9730523.1"/>
    </source>
</evidence>
<feature type="region of interest" description="Disordered" evidence="12">
    <location>
        <begin position="1"/>
        <end position="27"/>
    </location>
</feature>
<dbReference type="Proteomes" id="UP001589613">
    <property type="component" value="Unassembled WGS sequence"/>
</dbReference>
<evidence type="ECO:0000256" key="12">
    <source>
        <dbReference type="SAM" id="MobiDB-lite"/>
    </source>
</evidence>
<dbReference type="PANTHER" id="PTHR10683">
    <property type="entry name" value="TRANSALDOLASE"/>
    <property type="match status" value="1"/>
</dbReference>
<dbReference type="PROSITE" id="PS01054">
    <property type="entry name" value="TRANSALDOLASE_1"/>
    <property type="match status" value="1"/>
</dbReference>
<proteinExistence type="inferred from homology"/>
<dbReference type="GO" id="GO:0004801">
    <property type="term" value="F:transaldolase activity"/>
    <property type="evidence" value="ECO:0007669"/>
    <property type="project" value="UniProtKB-EC"/>
</dbReference>
<dbReference type="InterPro" id="IPR018225">
    <property type="entry name" value="Transaldolase_AS"/>
</dbReference>
<evidence type="ECO:0000256" key="4">
    <source>
        <dbReference type="ARBA" id="ARBA00008426"/>
    </source>
</evidence>
<comment type="function">
    <text evidence="1 11">Transaldolase is important for the balance of metabolites in the pentose-phosphate pathway.</text>
</comment>
<dbReference type="EMBL" id="JBHMAX010000001">
    <property type="protein sequence ID" value="MFB9730523.1"/>
    <property type="molecule type" value="Genomic_DNA"/>
</dbReference>
<keyword evidence="14" id="KW-1185">Reference proteome</keyword>
<keyword evidence="7 11" id="KW-0808">Transferase</keyword>
<evidence type="ECO:0000256" key="2">
    <source>
        <dbReference type="ARBA" id="ARBA00004496"/>
    </source>
</evidence>
<keyword evidence="9 11" id="KW-0704">Schiff base</keyword>
<dbReference type="Pfam" id="PF00923">
    <property type="entry name" value="TAL_FSA"/>
    <property type="match status" value="1"/>
</dbReference>
<organism evidence="13 14">
    <name type="scientific">Ornithinimicrobium kibberense</name>
    <dbReference type="NCBI Taxonomy" id="282060"/>
    <lineage>
        <taxon>Bacteria</taxon>
        <taxon>Bacillati</taxon>
        <taxon>Actinomycetota</taxon>
        <taxon>Actinomycetes</taxon>
        <taxon>Micrococcales</taxon>
        <taxon>Ornithinimicrobiaceae</taxon>
        <taxon>Ornithinimicrobium</taxon>
    </lineage>
</organism>
<evidence type="ECO:0000256" key="3">
    <source>
        <dbReference type="ARBA" id="ARBA00004857"/>
    </source>
</evidence>
<evidence type="ECO:0000256" key="9">
    <source>
        <dbReference type="ARBA" id="ARBA00023270"/>
    </source>
</evidence>
<name>A0ABV5UY93_9MICO</name>
<dbReference type="InterPro" id="IPR001585">
    <property type="entry name" value="TAL/FSA"/>
</dbReference>
<dbReference type="RefSeq" id="WP_238330440.1">
    <property type="nucleotide sequence ID" value="NZ_JBHMAX010000001.1"/>
</dbReference>
<keyword evidence="8 11" id="KW-0570">Pentose shunt</keyword>
<protein>
    <recommendedName>
        <fullName evidence="5 11">Transaldolase</fullName>
        <ecNumber evidence="5 11">2.2.1.2</ecNumber>
    </recommendedName>
</protein>
<evidence type="ECO:0000256" key="6">
    <source>
        <dbReference type="ARBA" id="ARBA00022490"/>
    </source>
</evidence>
<keyword evidence="6 11" id="KW-0963">Cytoplasm</keyword>
<feature type="active site" description="Schiff-base intermediate with substrate" evidence="11">
    <location>
        <position position="165"/>
    </location>
</feature>
<evidence type="ECO:0000313" key="14">
    <source>
        <dbReference type="Proteomes" id="UP001589613"/>
    </source>
</evidence>
<sequence length="396" mass="42804">MSEDTMSHHDDGKPTQAPEQGATADQGESRTILHELAEAGVSVWLDDLNRPMIADGDLQGYVDRGVLGVTTNPTIFASALAEGDSYSDQVAELAGSSVDEAVFALTTRDVRDACDVLAPVHERTGGLDGRVSIEVDPRLAKDTARTVEVARRLWAEIDRPNLLIKIPATVEGLPAISQALAEGISVNVTLIFSLDRYRGVMSAYLTGLEQARERGHDLSPIYSVASFFVSRVDSEIDKRLEEIGTEEALALRGKAGLANARLAYQAFEEVFSTPRWQNLADDGANVQRPLWASTGVKNPDYPDTMYVTELVAPHTVNTMPAKTLEATVDHGRLTGDTVTGSYAEAQEVLDALARVGVDYTDVVEQLEAEGVDKFATSWDELLETVSTELDKAAGRA</sequence>
<dbReference type="NCBIfam" id="NF002881">
    <property type="entry name" value="PRK03343.1"/>
    <property type="match status" value="1"/>
</dbReference>
<dbReference type="SUPFAM" id="SSF51569">
    <property type="entry name" value="Aldolase"/>
    <property type="match status" value="1"/>
</dbReference>
<dbReference type="HAMAP" id="MF_00493">
    <property type="entry name" value="Transaldolase_2"/>
    <property type="match status" value="1"/>
</dbReference>